<dbReference type="PANTHER" id="PTHR42870:SF1">
    <property type="entry name" value="NON-SPECIFIC LIPID-TRANSFER PROTEIN-LIKE 2"/>
    <property type="match status" value="1"/>
</dbReference>
<dbReference type="PIRSF" id="PIRSF000429">
    <property type="entry name" value="Ac-CoA_Ac_transf"/>
    <property type="match status" value="1"/>
</dbReference>
<dbReference type="AlphaFoldDB" id="A0A845MG51"/>
<gene>
    <name evidence="2" type="ORF">GQF03_10700</name>
</gene>
<dbReference type="InterPro" id="IPR002155">
    <property type="entry name" value="Thiolase"/>
</dbReference>
<dbReference type="InterPro" id="IPR016039">
    <property type="entry name" value="Thiolase-like"/>
</dbReference>
<reference evidence="2 3" key="1">
    <citation type="journal article" date="2014" name="Int. J. Syst. Evol. Microbiol.">
        <title>Sneathiella chungangensis sp. nov., isolated from a marine sand, and emended description of the genus Sneathiella.</title>
        <authorList>
            <person name="Siamphan C."/>
            <person name="Kim H."/>
            <person name="Lee J.S."/>
            <person name="Kim W."/>
        </authorList>
    </citation>
    <scope>NUCLEOTIDE SEQUENCE [LARGE SCALE GENOMIC DNA]</scope>
    <source>
        <strain evidence="2 3">KCTC 32476</strain>
    </source>
</reference>
<dbReference type="Pfam" id="PF22691">
    <property type="entry name" value="Thiolase_C_1"/>
    <property type="match status" value="1"/>
</dbReference>
<dbReference type="Proteomes" id="UP000445696">
    <property type="component" value="Unassembled WGS sequence"/>
</dbReference>
<dbReference type="OrthoDB" id="9790314at2"/>
<dbReference type="SUPFAM" id="SSF53901">
    <property type="entry name" value="Thiolase-like"/>
    <property type="match status" value="2"/>
</dbReference>
<evidence type="ECO:0000259" key="1">
    <source>
        <dbReference type="Pfam" id="PF22691"/>
    </source>
</evidence>
<keyword evidence="3" id="KW-1185">Reference proteome</keyword>
<dbReference type="PANTHER" id="PTHR42870">
    <property type="entry name" value="ACETYL-COA C-ACETYLTRANSFERASE"/>
    <property type="match status" value="1"/>
</dbReference>
<dbReference type="RefSeq" id="WP_161339258.1">
    <property type="nucleotide sequence ID" value="NZ_JBHSDG010000004.1"/>
</dbReference>
<dbReference type="NCBIfam" id="NF004811">
    <property type="entry name" value="PRK06158.1"/>
    <property type="match status" value="1"/>
</dbReference>
<dbReference type="CDD" id="cd00829">
    <property type="entry name" value="SCP-x_thiolase"/>
    <property type="match status" value="1"/>
</dbReference>
<feature type="domain" description="Thiolase C-terminal" evidence="1">
    <location>
        <begin position="244"/>
        <end position="388"/>
    </location>
</feature>
<name>A0A845MG51_9PROT</name>
<protein>
    <submittedName>
        <fullName evidence="2">Thiolase</fullName>
    </submittedName>
</protein>
<dbReference type="Gene3D" id="3.40.47.10">
    <property type="match status" value="1"/>
</dbReference>
<evidence type="ECO:0000313" key="2">
    <source>
        <dbReference type="EMBL" id="MZR22799.1"/>
    </source>
</evidence>
<organism evidence="2 3">
    <name type="scientific">Sneathiella chungangensis</name>
    <dbReference type="NCBI Taxonomy" id="1418234"/>
    <lineage>
        <taxon>Bacteria</taxon>
        <taxon>Pseudomonadati</taxon>
        <taxon>Pseudomonadota</taxon>
        <taxon>Alphaproteobacteria</taxon>
        <taxon>Sneathiellales</taxon>
        <taxon>Sneathiellaceae</taxon>
        <taxon>Sneathiella</taxon>
    </lineage>
</organism>
<dbReference type="GO" id="GO:0003988">
    <property type="term" value="F:acetyl-CoA C-acyltransferase activity"/>
    <property type="evidence" value="ECO:0007669"/>
    <property type="project" value="UniProtKB-ARBA"/>
</dbReference>
<evidence type="ECO:0000313" key="3">
    <source>
        <dbReference type="Proteomes" id="UP000445696"/>
    </source>
</evidence>
<dbReference type="EMBL" id="WTVA01000004">
    <property type="protein sequence ID" value="MZR22799.1"/>
    <property type="molecule type" value="Genomic_DNA"/>
</dbReference>
<sequence length="389" mass="40971">MKNNTPVIVGVADLPLENGKFAGGENVLQAQAKAALAALDDAGLKMSDVDGLLTSGVWGLNGPGILMPVTVGEYLGITPRYMDSTNIGGSVFEAQLGHASLAIQSGQCEVALIVYGSAQRSARARSFGGRPTDLNFQYDVPYGLANPVGTYALATMRYMHETGARPEDLAEVAVSARRWAQLNDAAFKRDDLTIEDVLNSPQICDPLRAADCCLVTDGAGAVIVTTSERAKDLKSQPIDVLGFGEAQASLLVSEMEDLCRLLPAEMSSRRAIEMAGVSLTDIDVMQLYDSFTITVLLTLEAIGVCKRGEAAQFVRNGRIAPGGAFPINTGGGGLSNMHPGMFGIFLIIEAVRQLRGECGSRQVDDARLALVHGTGGYLSSGATCILGRA</sequence>
<comment type="caution">
    <text evidence="2">The sequence shown here is derived from an EMBL/GenBank/DDBJ whole genome shotgun (WGS) entry which is preliminary data.</text>
</comment>
<proteinExistence type="predicted"/>
<accession>A0A845MG51</accession>
<dbReference type="InterPro" id="IPR055140">
    <property type="entry name" value="Thiolase_C_2"/>
</dbReference>